<comment type="caution">
    <text evidence="1">The sequence shown here is derived from an EMBL/GenBank/DDBJ whole genome shotgun (WGS) entry which is preliminary data.</text>
</comment>
<sequence length="75" mass="8512">MDLTCFHFLRFSIFSHFSPYADAALLGFNTFGNPNLSSLLSSIFQVRSCHYLSSLVSTSFLHHYVHPGCHRLIFG</sequence>
<protein>
    <submittedName>
        <fullName evidence="1">Uncharacterized protein</fullName>
    </submittedName>
</protein>
<reference evidence="1 2" key="1">
    <citation type="submission" date="2024-01" db="EMBL/GenBank/DDBJ databases">
        <title>The genomes of 5 underutilized Papilionoideae crops provide insights into root nodulation and disease resistanc.</title>
        <authorList>
            <person name="Jiang F."/>
        </authorList>
    </citation>
    <scope>NUCLEOTIDE SEQUENCE [LARGE SCALE GENOMIC DNA]</scope>
    <source>
        <strain evidence="1">LVBAO_FW01</strain>
        <tissue evidence="1">Leaves</tissue>
    </source>
</reference>
<dbReference type="EMBL" id="JAYMYQ010000011">
    <property type="protein sequence ID" value="KAK7306848.1"/>
    <property type="molecule type" value="Genomic_DNA"/>
</dbReference>
<dbReference type="AlphaFoldDB" id="A0AAN9JXN8"/>
<name>A0AAN9JXN8_CANGL</name>
<evidence type="ECO:0000313" key="2">
    <source>
        <dbReference type="Proteomes" id="UP001367508"/>
    </source>
</evidence>
<keyword evidence="2" id="KW-1185">Reference proteome</keyword>
<accession>A0AAN9JXN8</accession>
<dbReference type="Proteomes" id="UP001367508">
    <property type="component" value="Unassembled WGS sequence"/>
</dbReference>
<proteinExistence type="predicted"/>
<evidence type="ECO:0000313" key="1">
    <source>
        <dbReference type="EMBL" id="KAK7306848.1"/>
    </source>
</evidence>
<gene>
    <name evidence="1" type="ORF">VNO77_44808</name>
</gene>
<organism evidence="1 2">
    <name type="scientific">Canavalia gladiata</name>
    <name type="common">Sword bean</name>
    <name type="synonym">Dolichos gladiatus</name>
    <dbReference type="NCBI Taxonomy" id="3824"/>
    <lineage>
        <taxon>Eukaryota</taxon>
        <taxon>Viridiplantae</taxon>
        <taxon>Streptophyta</taxon>
        <taxon>Embryophyta</taxon>
        <taxon>Tracheophyta</taxon>
        <taxon>Spermatophyta</taxon>
        <taxon>Magnoliopsida</taxon>
        <taxon>eudicotyledons</taxon>
        <taxon>Gunneridae</taxon>
        <taxon>Pentapetalae</taxon>
        <taxon>rosids</taxon>
        <taxon>fabids</taxon>
        <taxon>Fabales</taxon>
        <taxon>Fabaceae</taxon>
        <taxon>Papilionoideae</taxon>
        <taxon>50 kb inversion clade</taxon>
        <taxon>NPAAA clade</taxon>
        <taxon>indigoferoid/millettioid clade</taxon>
        <taxon>Phaseoleae</taxon>
        <taxon>Canavalia</taxon>
    </lineage>
</organism>